<organism evidence="2 3">
    <name type="scientific">Luteococcus peritonei</name>
    <dbReference type="NCBI Taxonomy" id="88874"/>
    <lineage>
        <taxon>Bacteria</taxon>
        <taxon>Bacillati</taxon>
        <taxon>Actinomycetota</taxon>
        <taxon>Actinomycetes</taxon>
        <taxon>Propionibacteriales</taxon>
        <taxon>Propionibacteriaceae</taxon>
        <taxon>Luteococcus</taxon>
    </lineage>
</organism>
<feature type="transmembrane region" description="Helical" evidence="1">
    <location>
        <begin position="6"/>
        <end position="27"/>
    </location>
</feature>
<dbReference type="Proteomes" id="UP001597326">
    <property type="component" value="Unassembled WGS sequence"/>
</dbReference>
<proteinExistence type="predicted"/>
<gene>
    <name evidence="2" type="ORF">ACFSCS_14390</name>
</gene>
<evidence type="ECO:0000256" key="1">
    <source>
        <dbReference type="SAM" id="Phobius"/>
    </source>
</evidence>
<name>A0ABW4S0M0_9ACTN</name>
<keyword evidence="1" id="KW-0472">Membrane</keyword>
<dbReference type="EMBL" id="JBHUFZ010000033">
    <property type="protein sequence ID" value="MFD1891360.1"/>
    <property type="molecule type" value="Genomic_DNA"/>
</dbReference>
<protein>
    <submittedName>
        <fullName evidence="2">DUF2550 domain-containing protein</fullName>
    </submittedName>
</protein>
<dbReference type="Pfam" id="PF10739">
    <property type="entry name" value="DUF2550"/>
    <property type="match status" value="1"/>
</dbReference>
<reference evidence="3" key="1">
    <citation type="journal article" date="2019" name="Int. J. Syst. Evol. Microbiol.">
        <title>The Global Catalogue of Microorganisms (GCM) 10K type strain sequencing project: providing services to taxonomists for standard genome sequencing and annotation.</title>
        <authorList>
            <consortium name="The Broad Institute Genomics Platform"/>
            <consortium name="The Broad Institute Genome Sequencing Center for Infectious Disease"/>
            <person name="Wu L."/>
            <person name="Ma J."/>
        </authorList>
    </citation>
    <scope>NUCLEOTIDE SEQUENCE [LARGE SCALE GENOMIC DNA]</scope>
    <source>
        <strain evidence="3">CAIM 431</strain>
    </source>
</reference>
<keyword evidence="3" id="KW-1185">Reference proteome</keyword>
<evidence type="ECO:0000313" key="3">
    <source>
        <dbReference type="Proteomes" id="UP001597326"/>
    </source>
</evidence>
<dbReference type="InterPro" id="IPR019675">
    <property type="entry name" value="DUF2550"/>
</dbReference>
<keyword evidence="1" id="KW-1133">Transmembrane helix</keyword>
<accession>A0ABW4S0M0</accession>
<comment type="caution">
    <text evidence="2">The sequence shown here is derived from an EMBL/GenBank/DDBJ whole genome shotgun (WGS) entry which is preliminary data.</text>
</comment>
<keyword evidence="1" id="KW-0812">Transmembrane</keyword>
<dbReference type="RefSeq" id="WP_343875716.1">
    <property type="nucleotide sequence ID" value="NZ_BAAAIX010000034.1"/>
</dbReference>
<sequence>MEWLVGLEVLAAVMVLFVVVPLLGLYLRRRWLSTKGGVFDCALRLHESGPGTGWATGVCRYEGERLEWYRTFSLSVGPRLVLERDETSSLGRRGPAEAEAVVLFSEDQILRLQHRAGGRTRIWELAMHPASVTGLMSWLEAAPPGGDRYNGLETAPQ</sequence>
<evidence type="ECO:0000313" key="2">
    <source>
        <dbReference type="EMBL" id="MFD1891360.1"/>
    </source>
</evidence>